<dbReference type="EMBL" id="FQWD01000001">
    <property type="protein sequence ID" value="SHF90515.1"/>
    <property type="molecule type" value="Genomic_DNA"/>
</dbReference>
<protein>
    <recommendedName>
        <fullName evidence="4">LuxR family transcriptional regulator</fullName>
    </recommendedName>
</protein>
<dbReference type="Proteomes" id="UP000184520">
    <property type="component" value="Unassembled WGS sequence"/>
</dbReference>
<dbReference type="Pfam" id="PF09224">
    <property type="entry name" value="DUF1961"/>
    <property type="match status" value="1"/>
</dbReference>
<dbReference type="OrthoDB" id="7171052at2"/>
<dbReference type="PROSITE" id="PS51257">
    <property type="entry name" value="PROKAR_LIPOPROTEIN"/>
    <property type="match status" value="1"/>
</dbReference>
<dbReference type="SUPFAM" id="SSF49899">
    <property type="entry name" value="Concanavalin A-like lectins/glucanases"/>
    <property type="match status" value="1"/>
</dbReference>
<feature type="signal peptide" evidence="1">
    <location>
        <begin position="1"/>
        <end position="30"/>
    </location>
</feature>
<keyword evidence="3" id="KW-1185">Reference proteome</keyword>
<dbReference type="InterPro" id="IPR015305">
    <property type="entry name" value="DUF1961"/>
</dbReference>
<evidence type="ECO:0000256" key="1">
    <source>
        <dbReference type="SAM" id="SignalP"/>
    </source>
</evidence>
<keyword evidence="1" id="KW-0732">Signal</keyword>
<dbReference type="Gene3D" id="2.60.120.200">
    <property type="match status" value="1"/>
</dbReference>
<evidence type="ECO:0008006" key="4">
    <source>
        <dbReference type="Google" id="ProtNLM"/>
    </source>
</evidence>
<dbReference type="RefSeq" id="WP_073318139.1">
    <property type="nucleotide sequence ID" value="NZ_FQWD01000001.1"/>
</dbReference>
<dbReference type="AlphaFoldDB" id="A0A1M5FG96"/>
<name>A0A1M5FG96_9ALTE</name>
<organism evidence="2 3">
    <name type="scientific">Marisediminitalea aggregata</name>
    <dbReference type="NCBI Taxonomy" id="634436"/>
    <lineage>
        <taxon>Bacteria</taxon>
        <taxon>Pseudomonadati</taxon>
        <taxon>Pseudomonadota</taxon>
        <taxon>Gammaproteobacteria</taxon>
        <taxon>Alteromonadales</taxon>
        <taxon>Alteromonadaceae</taxon>
        <taxon>Marisediminitalea</taxon>
    </lineage>
</organism>
<dbReference type="InterPro" id="IPR013320">
    <property type="entry name" value="ConA-like_dom_sf"/>
</dbReference>
<sequence length="257" mass="28887">MRQPISRLFSAFLLIGSLAGCQSASTNAMASTENNPHKGRLIYHNPMNAPEAVADWIMEGPGEVTFSDGWMRMYSPDQAMHHVFWAPVQLPDSFVAEWQAQSLNDEAGLVIVFFAAKGENGENIFDPALPARDGTFTQYTEGAIRSYHISYYANAAHNPDRGHANLRKNNTFSLLQQGQVGIPTDSTKVHQIRLIKRQAHIQLYVDDRLVIDYTDNQPVVDGVDTGPALTNGWLGFRQMKWTDFQYRSLRIWTLTDA</sequence>
<evidence type="ECO:0000313" key="2">
    <source>
        <dbReference type="EMBL" id="SHF90515.1"/>
    </source>
</evidence>
<dbReference type="STRING" id="634436.SAMN05216361_0828"/>
<feature type="chain" id="PRO_5013245810" description="LuxR family transcriptional regulator" evidence="1">
    <location>
        <begin position="31"/>
        <end position="257"/>
    </location>
</feature>
<gene>
    <name evidence="2" type="ORF">SAMN05216361_0828</name>
</gene>
<proteinExistence type="predicted"/>
<reference evidence="3" key="1">
    <citation type="submission" date="2016-11" db="EMBL/GenBank/DDBJ databases">
        <authorList>
            <person name="Varghese N."/>
            <person name="Submissions S."/>
        </authorList>
    </citation>
    <scope>NUCLEOTIDE SEQUENCE [LARGE SCALE GENOMIC DNA]</scope>
    <source>
        <strain evidence="3">CGMCC 1.8995</strain>
    </source>
</reference>
<evidence type="ECO:0000313" key="3">
    <source>
        <dbReference type="Proteomes" id="UP000184520"/>
    </source>
</evidence>
<accession>A0A1M5FG96</accession>